<evidence type="ECO:0000313" key="2">
    <source>
        <dbReference type="EMBL" id="TWF58305.1"/>
    </source>
</evidence>
<protein>
    <submittedName>
        <fullName evidence="2">Uncharacterized protein DUF1194</fullName>
    </submittedName>
</protein>
<dbReference type="EMBL" id="VIWP01000001">
    <property type="protein sequence ID" value="TWF58305.1"/>
    <property type="molecule type" value="Genomic_DNA"/>
</dbReference>
<dbReference type="Proteomes" id="UP000320653">
    <property type="component" value="Unassembled WGS sequence"/>
</dbReference>
<gene>
    <name evidence="2" type="ORF">FHW37_101109</name>
</gene>
<dbReference type="RefSeq" id="WP_145631219.1">
    <property type="nucleotide sequence ID" value="NZ_VIWP01000001.1"/>
</dbReference>
<sequence>MLATLAMLMSLSAAGGPMVAQAATGEVDVELVLAVDTSRSMDYEEVRIQREGYVEALKHKEFIDAVKTGLNGRIAISYFEWAGDVVPQSVIDWQIIETEQDALNFAQKLEARPIDTQRRTSISAAIAQGATMIVSSPLKGMRQVIDVSGDGPNNSGNPVEPARDKAIEAGIVINGLAIMVRPSGAPGGLDKYYADCVVGGPGSFVLPVHNIEDFAVAVRRKLVMEISGLTPPATVKKVANTPRSDCLIGEKQWQDIFDR</sequence>
<dbReference type="OrthoDB" id="9792179at2"/>
<dbReference type="SUPFAM" id="SSF53300">
    <property type="entry name" value="vWA-like"/>
    <property type="match status" value="1"/>
</dbReference>
<keyword evidence="3" id="KW-1185">Reference proteome</keyword>
<comment type="caution">
    <text evidence="2">The sequence shown here is derived from an EMBL/GenBank/DDBJ whole genome shotgun (WGS) entry which is preliminary data.</text>
</comment>
<evidence type="ECO:0000313" key="3">
    <source>
        <dbReference type="Proteomes" id="UP000320653"/>
    </source>
</evidence>
<feature type="chain" id="PRO_5021853979" evidence="1">
    <location>
        <begin position="23"/>
        <end position="259"/>
    </location>
</feature>
<dbReference type="AlphaFoldDB" id="A0A561R6R6"/>
<feature type="signal peptide" evidence="1">
    <location>
        <begin position="1"/>
        <end position="22"/>
    </location>
</feature>
<name>A0A561R6R6_9HYPH</name>
<keyword evidence="1" id="KW-0732">Signal</keyword>
<dbReference type="InterPro" id="IPR036465">
    <property type="entry name" value="vWFA_dom_sf"/>
</dbReference>
<dbReference type="Gene3D" id="3.40.50.410">
    <property type="entry name" value="von Willebrand factor, type A domain"/>
    <property type="match status" value="1"/>
</dbReference>
<accession>A0A561R6R6</accession>
<proteinExistence type="predicted"/>
<evidence type="ECO:0000256" key="1">
    <source>
        <dbReference type="SAM" id="SignalP"/>
    </source>
</evidence>
<dbReference type="Pfam" id="PF06707">
    <property type="entry name" value="DUF1194"/>
    <property type="match status" value="1"/>
</dbReference>
<dbReference type="InterPro" id="IPR010607">
    <property type="entry name" value="DUF1194"/>
</dbReference>
<reference evidence="2 3" key="1">
    <citation type="submission" date="2019-06" db="EMBL/GenBank/DDBJ databases">
        <title>Sorghum-associated microbial communities from plants grown in Nebraska, USA.</title>
        <authorList>
            <person name="Schachtman D."/>
        </authorList>
    </citation>
    <scope>NUCLEOTIDE SEQUENCE [LARGE SCALE GENOMIC DNA]</scope>
    <source>
        <strain evidence="2 3">1225</strain>
    </source>
</reference>
<organism evidence="2 3">
    <name type="scientific">Neorhizobium alkalisoli</name>
    <dbReference type="NCBI Taxonomy" id="528178"/>
    <lineage>
        <taxon>Bacteria</taxon>
        <taxon>Pseudomonadati</taxon>
        <taxon>Pseudomonadota</taxon>
        <taxon>Alphaproteobacteria</taxon>
        <taxon>Hyphomicrobiales</taxon>
        <taxon>Rhizobiaceae</taxon>
        <taxon>Rhizobium/Agrobacterium group</taxon>
        <taxon>Neorhizobium</taxon>
    </lineage>
</organism>